<name>A0A1J4NUY7_9ACTN</name>
<dbReference type="PANTHER" id="PTHR18964:SF173">
    <property type="entry name" value="GLUCOKINASE"/>
    <property type="match status" value="1"/>
</dbReference>
<evidence type="ECO:0000256" key="1">
    <source>
        <dbReference type="ARBA" id="ARBA00006479"/>
    </source>
</evidence>
<dbReference type="OrthoDB" id="3189808at2"/>
<evidence type="ECO:0008006" key="4">
    <source>
        <dbReference type="Google" id="ProtNLM"/>
    </source>
</evidence>
<sequence>MNSARERSSPRQRTREEIFRVIQASGTVTRAQLIGTTGLSRSTVNHAVSRLIAEGRVTEGDPAVKGPGSGSGRPAGVLHCVATHRGSAALDFGHSHVKVAVVDAAGEIHARRRVDMNVDLEAAAAMDRAAEMLAELLRESGSEGISTVVAGIPGPLDSVSGLVRSPTILSSWVGLDPRRELEARLGRPVHVENDAVLGAYGELHRGAGRGQGDFLYVKASHGIGAGLVLKGEPYRGALGFAGEIGHTPLPGYTELCRCGKRGCLEAVVSVESIKAQVAHTRPHLDPGELFSLNAEDPTTRRILNDAGRILGEVLSVLGNLLNPAAIVIGGELGATGTPFLDGVTDTVRRNAQPAIAESVRIVPAGLGDDAELAGAAALACALART</sequence>
<dbReference type="Pfam" id="PF13412">
    <property type="entry name" value="HTH_24"/>
    <property type="match status" value="1"/>
</dbReference>
<comment type="caution">
    <text evidence="2">The sequence shown here is derived from an EMBL/GenBank/DDBJ whole genome shotgun (WGS) entry which is preliminary data.</text>
</comment>
<dbReference type="SUPFAM" id="SSF53067">
    <property type="entry name" value="Actin-like ATPase domain"/>
    <property type="match status" value="1"/>
</dbReference>
<organism evidence="2 3">
    <name type="scientific">Streptomyces mangrovisoli</name>
    <dbReference type="NCBI Taxonomy" id="1428628"/>
    <lineage>
        <taxon>Bacteria</taxon>
        <taxon>Bacillati</taxon>
        <taxon>Actinomycetota</taxon>
        <taxon>Actinomycetes</taxon>
        <taxon>Kitasatosporales</taxon>
        <taxon>Streptomycetaceae</taxon>
        <taxon>Streptomyces</taxon>
    </lineage>
</organism>
<dbReference type="PANTHER" id="PTHR18964">
    <property type="entry name" value="ROK (REPRESSOR, ORF, KINASE) FAMILY"/>
    <property type="match status" value="1"/>
</dbReference>
<keyword evidence="3" id="KW-1185">Reference proteome</keyword>
<dbReference type="STRING" id="1428628.WN71_023940"/>
<dbReference type="InterPro" id="IPR036388">
    <property type="entry name" value="WH-like_DNA-bd_sf"/>
</dbReference>
<accession>A0A1J4NUY7</accession>
<evidence type="ECO:0000313" key="3">
    <source>
        <dbReference type="Proteomes" id="UP000034196"/>
    </source>
</evidence>
<dbReference type="Gene3D" id="1.10.10.10">
    <property type="entry name" value="Winged helix-like DNA-binding domain superfamily/Winged helix DNA-binding domain"/>
    <property type="match status" value="1"/>
</dbReference>
<dbReference type="InterPro" id="IPR043129">
    <property type="entry name" value="ATPase_NBD"/>
</dbReference>
<dbReference type="AlphaFoldDB" id="A0A1J4NUY7"/>
<reference evidence="2" key="1">
    <citation type="submission" date="2016-10" db="EMBL/GenBank/DDBJ databases">
        <title>Genome sequence of Streptomyces mangrovisoli MUSC 149.</title>
        <authorList>
            <person name="Lee L.-H."/>
            <person name="Ser H.-L."/>
        </authorList>
    </citation>
    <scope>NUCLEOTIDE SEQUENCE [LARGE SCALE GENOMIC DNA]</scope>
    <source>
        <strain evidence="2">MUSC 149</strain>
    </source>
</reference>
<dbReference type="Gene3D" id="3.30.420.40">
    <property type="match status" value="2"/>
</dbReference>
<gene>
    <name evidence="2" type="ORF">WN71_023940</name>
</gene>
<dbReference type="EMBL" id="LAVA02000058">
    <property type="protein sequence ID" value="OIJ65332.1"/>
    <property type="molecule type" value="Genomic_DNA"/>
</dbReference>
<dbReference type="InterPro" id="IPR000600">
    <property type="entry name" value="ROK"/>
</dbReference>
<dbReference type="InterPro" id="IPR036390">
    <property type="entry name" value="WH_DNA-bd_sf"/>
</dbReference>
<dbReference type="Proteomes" id="UP000034196">
    <property type="component" value="Unassembled WGS sequence"/>
</dbReference>
<protein>
    <recommendedName>
        <fullName evidence="4">ROK family transcriptional regulator</fullName>
    </recommendedName>
</protein>
<dbReference type="SUPFAM" id="SSF46785">
    <property type="entry name" value="Winged helix' DNA-binding domain"/>
    <property type="match status" value="1"/>
</dbReference>
<proteinExistence type="inferred from homology"/>
<dbReference type="Pfam" id="PF00480">
    <property type="entry name" value="ROK"/>
    <property type="match status" value="1"/>
</dbReference>
<evidence type="ECO:0000313" key="2">
    <source>
        <dbReference type="EMBL" id="OIJ65332.1"/>
    </source>
</evidence>
<dbReference type="RefSeq" id="WP_046588063.1">
    <property type="nucleotide sequence ID" value="NZ_LAVA02000058.1"/>
</dbReference>
<comment type="similarity">
    <text evidence="1">Belongs to the ROK (NagC/XylR) family.</text>
</comment>